<dbReference type="InterPro" id="IPR020946">
    <property type="entry name" value="Flavin_mOase-like"/>
</dbReference>
<dbReference type="STRING" id="157652.A0A371EAQ6"/>
<protein>
    <submittedName>
        <fullName evidence="5">Flavin-containing monooxygenase 1</fullName>
    </submittedName>
</protein>
<dbReference type="SUPFAM" id="SSF51905">
    <property type="entry name" value="FAD/NAD(P)-binding domain"/>
    <property type="match status" value="1"/>
</dbReference>
<accession>A0A371EAQ6</accession>
<dbReference type="InterPro" id="IPR050346">
    <property type="entry name" value="FMO-like"/>
</dbReference>
<keyword evidence="6" id="KW-1185">Reference proteome</keyword>
<dbReference type="Pfam" id="PF00743">
    <property type="entry name" value="FMO-like"/>
    <property type="match status" value="1"/>
</dbReference>
<dbReference type="GO" id="GO:0050660">
    <property type="term" value="F:flavin adenine dinucleotide binding"/>
    <property type="evidence" value="ECO:0007669"/>
    <property type="project" value="InterPro"/>
</dbReference>
<dbReference type="FunFam" id="3.50.50.60:FF:000199">
    <property type="entry name" value="Flavin-containing monooxygenase"/>
    <property type="match status" value="1"/>
</dbReference>
<keyword evidence="3" id="KW-0274">FAD</keyword>
<keyword evidence="5" id="KW-0503">Monooxygenase</keyword>
<dbReference type="GO" id="GO:0004499">
    <property type="term" value="F:N,N-dimethylaniline monooxygenase activity"/>
    <property type="evidence" value="ECO:0007669"/>
    <property type="project" value="InterPro"/>
</dbReference>
<dbReference type="Gene3D" id="3.50.50.60">
    <property type="entry name" value="FAD/NAD(P)-binding domain"/>
    <property type="match status" value="1"/>
</dbReference>
<feature type="non-terminal residue" evidence="5">
    <location>
        <position position="282"/>
    </location>
</feature>
<reference evidence="5" key="1">
    <citation type="submission" date="2018-05" db="EMBL/GenBank/DDBJ databases">
        <title>Draft genome of Mucuna pruriens seed.</title>
        <authorList>
            <person name="Nnadi N.E."/>
            <person name="Vos R."/>
            <person name="Hasami M.H."/>
            <person name="Devisetty U.K."/>
            <person name="Aguiy J.C."/>
        </authorList>
    </citation>
    <scope>NUCLEOTIDE SEQUENCE [LARGE SCALE GENOMIC DNA]</scope>
    <source>
        <strain evidence="5">JCA_2017</strain>
    </source>
</reference>
<evidence type="ECO:0000256" key="3">
    <source>
        <dbReference type="ARBA" id="ARBA00022827"/>
    </source>
</evidence>
<evidence type="ECO:0000256" key="4">
    <source>
        <dbReference type="ARBA" id="ARBA00023002"/>
    </source>
</evidence>
<dbReference type="EMBL" id="QJKJ01015094">
    <property type="protein sequence ID" value="RDX63089.1"/>
    <property type="molecule type" value="Genomic_DNA"/>
</dbReference>
<keyword evidence="4" id="KW-0560">Oxidoreductase</keyword>
<dbReference type="OrthoDB" id="66881at2759"/>
<comment type="caution">
    <text evidence="5">The sequence shown here is derived from an EMBL/GenBank/DDBJ whole genome shotgun (WGS) entry which is preliminary data.</text>
</comment>
<organism evidence="5 6">
    <name type="scientific">Mucuna pruriens</name>
    <name type="common">Velvet bean</name>
    <name type="synonym">Dolichos pruriens</name>
    <dbReference type="NCBI Taxonomy" id="157652"/>
    <lineage>
        <taxon>Eukaryota</taxon>
        <taxon>Viridiplantae</taxon>
        <taxon>Streptophyta</taxon>
        <taxon>Embryophyta</taxon>
        <taxon>Tracheophyta</taxon>
        <taxon>Spermatophyta</taxon>
        <taxon>Magnoliopsida</taxon>
        <taxon>eudicotyledons</taxon>
        <taxon>Gunneridae</taxon>
        <taxon>Pentapetalae</taxon>
        <taxon>rosids</taxon>
        <taxon>fabids</taxon>
        <taxon>Fabales</taxon>
        <taxon>Fabaceae</taxon>
        <taxon>Papilionoideae</taxon>
        <taxon>50 kb inversion clade</taxon>
        <taxon>NPAAA clade</taxon>
        <taxon>indigoferoid/millettioid clade</taxon>
        <taxon>Phaseoleae</taxon>
        <taxon>Mucuna</taxon>
    </lineage>
</organism>
<evidence type="ECO:0000313" key="6">
    <source>
        <dbReference type="Proteomes" id="UP000257109"/>
    </source>
</evidence>
<gene>
    <name evidence="5" type="primary">FMO1</name>
    <name evidence="5" type="ORF">CR513_58519</name>
</gene>
<dbReference type="InterPro" id="IPR036188">
    <property type="entry name" value="FAD/NAD-bd_sf"/>
</dbReference>
<dbReference type="Proteomes" id="UP000257109">
    <property type="component" value="Unassembled WGS sequence"/>
</dbReference>
<dbReference type="AlphaFoldDB" id="A0A371EAQ6"/>
<proteinExistence type="inferred from homology"/>
<dbReference type="PANTHER" id="PTHR23023">
    <property type="entry name" value="DIMETHYLANILINE MONOOXYGENASE"/>
    <property type="match status" value="1"/>
</dbReference>
<evidence type="ECO:0000256" key="1">
    <source>
        <dbReference type="ARBA" id="ARBA00009183"/>
    </source>
</evidence>
<evidence type="ECO:0000313" key="5">
    <source>
        <dbReference type="EMBL" id="RDX63089.1"/>
    </source>
</evidence>
<evidence type="ECO:0000256" key="2">
    <source>
        <dbReference type="ARBA" id="ARBA00022630"/>
    </source>
</evidence>
<keyword evidence="2" id="KW-0285">Flavoprotein</keyword>
<comment type="similarity">
    <text evidence="1">Belongs to the FMO family.</text>
</comment>
<dbReference type="GO" id="GO:0050661">
    <property type="term" value="F:NADP binding"/>
    <property type="evidence" value="ECO:0007669"/>
    <property type="project" value="InterPro"/>
</dbReference>
<sequence length="282" mass="32971">MLVRTPHWIVPHYWIWGLPFSLFYTTRSSQFLHERPNQGLLKALLCLLLSPMRSGISKFIESYLLWKLPLERYGLKPEHPFEEDYASCQMAIVPENFFSEADKGKIVFKRASNWSFWSEGIEFEDNSKLEADVVVLATGFDGKKKLKSILPQPFRSLLDYPYGITPLYRGTIHPLIPNMAFVGYIESVSNLATSEIRSMWLSGLVDNKFELPSVEKMLSQTLKEIDVMKRSTRFYKRHCISTHSINHCDEICEDMGWNSWRKKNWITEAFSPYSSEDYRKED</sequence>
<name>A0A371EAQ6_MUCPR</name>